<dbReference type="OrthoDB" id="10056572at2759"/>
<dbReference type="STRING" id="34508.A0A4U5MJ68"/>
<dbReference type="GO" id="GO:0016887">
    <property type="term" value="F:ATP hydrolysis activity"/>
    <property type="evidence" value="ECO:0007669"/>
    <property type="project" value="RHEA"/>
</dbReference>
<keyword evidence="1" id="KW-0378">Hydrolase</keyword>
<dbReference type="GO" id="GO:0000723">
    <property type="term" value="P:telomere maintenance"/>
    <property type="evidence" value="ECO:0007669"/>
    <property type="project" value="InterPro"/>
</dbReference>
<reference evidence="4 5" key="1">
    <citation type="journal article" date="2015" name="Genome Biol.">
        <title>Comparative genomics of Steinernema reveals deeply conserved gene regulatory networks.</title>
        <authorList>
            <person name="Dillman A.R."/>
            <person name="Macchietto M."/>
            <person name="Porter C.F."/>
            <person name="Rogers A."/>
            <person name="Williams B."/>
            <person name="Antoshechkin I."/>
            <person name="Lee M.M."/>
            <person name="Goodwin Z."/>
            <person name="Lu X."/>
            <person name="Lewis E.E."/>
            <person name="Goodrich-Blair H."/>
            <person name="Stock S.P."/>
            <person name="Adams B.J."/>
            <person name="Sternberg P.W."/>
            <person name="Mortazavi A."/>
        </authorList>
    </citation>
    <scope>NUCLEOTIDE SEQUENCE [LARGE SCALE GENOMIC DNA]</scope>
    <source>
        <strain evidence="4 5">ALL</strain>
    </source>
</reference>
<gene>
    <name evidence="4" type="ORF">L596_021461</name>
</gene>
<dbReference type="Pfam" id="PF21530">
    <property type="entry name" value="Pif1_2B_dom"/>
    <property type="match status" value="1"/>
</dbReference>
<protein>
    <recommendedName>
        <fullName evidence="1">ATP-dependent DNA helicase</fullName>
        <ecNumber evidence="1">5.6.2.3</ecNumber>
    </recommendedName>
</protein>
<dbReference type="InterPro" id="IPR027417">
    <property type="entry name" value="P-loop_NTPase"/>
</dbReference>
<evidence type="ECO:0000259" key="2">
    <source>
        <dbReference type="Pfam" id="PF05970"/>
    </source>
</evidence>
<comment type="cofactor">
    <cofactor evidence="1">
        <name>Mg(2+)</name>
        <dbReference type="ChEBI" id="CHEBI:18420"/>
    </cofactor>
</comment>
<comment type="caution">
    <text evidence="4">The sequence shown here is derived from an EMBL/GenBank/DDBJ whole genome shotgun (WGS) entry which is preliminary data.</text>
</comment>
<dbReference type="AlphaFoldDB" id="A0A4U5MJ68"/>
<dbReference type="PANTHER" id="PTHR10492">
    <property type="match status" value="1"/>
</dbReference>
<keyword evidence="1" id="KW-0227">DNA damage</keyword>
<accession>A0A4U5MJ68</accession>
<keyword evidence="1" id="KW-0233">DNA recombination</keyword>
<dbReference type="GO" id="GO:0006281">
    <property type="term" value="P:DNA repair"/>
    <property type="evidence" value="ECO:0007669"/>
    <property type="project" value="UniProtKB-KW"/>
</dbReference>
<sequence>MELFAVRLLAMNRKFVKSFEDLRTVDDTVCETFVKAAKKLRLMTDEDEWIDVLNETYDMELPRNVRRTFASILLFCSPKDPRKLWDLFEEKLYDDSKKSPEQKRAKALYHIQSILRVHGRDLRDFGLPDIVEHNLHPEDDDLVNDGSDLFITPTKIHQRAENSKEKLNSEQKTIFERLIKDIDDPNGHRLFFLNGSGGCGKTFLYNTMFYNFRDIHKNVLCVAHTGVAATLLYNGSTVHSTFGLPLTIEENMESNIDLCSNKAQNLKTIDVILWDEAPMSDRRIFACVDRLLRNLRPESNKPFGGAMVIAGGDWKQILPIVPNTLGNGILDYTVKRSSYWNQFEQLHLITNMRAQHDPEYAEFIKKVGEGAREIHDENDRVLLPADIVVKHESKVLQRLPGETISYRSVDMPLEEKSFISIDPETYHHETPSGLPPHILNLKKGCEVMLLRNLNVSIGLCNGTRLKVLELYENYVKCTPVDKKDRSPEFVCIHRMPLTSTNDPEKCLQFVRTQLPLRLSYALTTNKSQGQTLDRVGLILRQPVFTASFTLP</sequence>
<dbReference type="PANTHER" id="PTHR10492:SF57">
    <property type="entry name" value="ATP-DEPENDENT DNA HELICASE"/>
    <property type="match status" value="1"/>
</dbReference>
<dbReference type="GO" id="GO:0005524">
    <property type="term" value="F:ATP binding"/>
    <property type="evidence" value="ECO:0007669"/>
    <property type="project" value="UniProtKB-KW"/>
</dbReference>
<dbReference type="InterPro" id="IPR010285">
    <property type="entry name" value="DNA_helicase_pif1-like_DEAD"/>
</dbReference>
<evidence type="ECO:0000256" key="1">
    <source>
        <dbReference type="RuleBase" id="RU363044"/>
    </source>
</evidence>
<dbReference type="Proteomes" id="UP000298663">
    <property type="component" value="Unassembled WGS sequence"/>
</dbReference>
<keyword evidence="5" id="KW-1185">Reference proteome</keyword>
<keyword evidence="1" id="KW-0067">ATP-binding</keyword>
<dbReference type="GO" id="GO:0043139">
    <property type="term" value="F:5'-3' DNA helicase activity"/>
    <property type="evidence" value="ECO:0007669"/>
    <property type="project" value="UniProtKB-EC"/>
</dbReference>
<reference evidence="4 5" key="2">
    <citation type="journal article" date="2019" name="G3 (Bethesda)">
        <title>Hybrid Assembly of the Genome of the Entomopathogenic Nematode Steinernema carpocapsae Identifies the X-Chromosome.</title>
        <authorList>
            <person name="Serra L."/>
            <person name="Macchietto M."/>
            <person name="Macias-Munoz A."/>
            <person name="McGill C.J."/>
            <person name="Rodriguez I.M."/>
            <person name="Rodriguez B."/>
            <person name="Murad R."/>
            <person name="Mortazavi A."/>
        </authorList>
    </citation>
    <scope>NUCLEOTIDE SEQUENCE [LARGE SCALE GENOMIC DNA]</scope>
    <source>
        <strain evidence="4 5">ALL</strain>
    </source>
</reference>
<keyword evidence="1" id="KW-0347">Helicase</keyword>
<comment type="similarity">
    <text evidence="1">Belongs to the helicase family.</text>
</comment>
<keyword evidence="1" id="KW-0234">DNA repair</keyword>
<evidence type="ECO:0000259" key="3">
    <source>
        <dbReference type="Pfam" id="PF21530"/>
    </source>
</evidence>
<keyword evidence="1" id="KW-0547">Nucleotide-binding</keyword>
<dbReference type="InterPro" id="IPR049163">
    <property type="entry name" value="Pif1-like_2B_dom"/>
</dbReference>
<organism evidence="4 5">
    <name type="scientific">Steinernema carpocapsae</name>
    <name type="common">Entomopathogenic nematode</name>
    <dbReference type="NCBI Taxonomy" id="34508"/>
    <lineage>
        <taxon>Eukaryota</taxon>
        <taxon>Metazoa</taxon>
        <taxon>Ecdysozoa</taxon>
        <taxon>Nematoda</taxon>
        <taxon>Chromadorea</taxon>
        <taxon>Rhabditida</taxon>
        <taxon>Tylenchina</taxon>
        <taxon>Panagrolaimomorpha</taxon>
        <taxon>Strongyloidoidea</taxon>
        <taxon>Steinernematidae</taxon>
        <taxon>Steinernema</taxon>
    </lineage>
</organism>
<dbReference type="Pfam" id="PF05970">
    <property type="entry name" value="PIF1"/>
    <property type="match status" value="1"/>
</dbReference>
<feature type="domain" description="DNA helicase Pif1-like DEAD-box helicase" evidence="2">
    <location>
        <begin position="166"/>
        <end position="371"/>
    </location>
</feature>
<dbReference type="Gene3D" id="3.40.50.300">
    <property type="entry name" value="P-loop containing nucleotide triphosphate hydrolases"/>
    <property type="match status" value="1"/>
</dbReference>
<proteinExistence type="inferred from homology"/>
<dbReference type="EC" id="5.6.2.3" evidence="1"/>
<name>A0A4U5MJ68_STECR</name>
<evidence type="ECO:0000313" key="4">
    <source>
        <dbReference type="EMBL" id="TKR69282.1"/>
    </source>
</evidence>
<evidence type="ECO:0000313" key="5">
    <source>
        <dbReference type="Proteomes" id="UP000298663"/>
    </source>
</evidence>
<feature type="domain" description="DNA helicase Pif1-like 2B" evidence="3">
    <location>
        <begin position="432"/>
        <end position="470"/>
    </location>
</feature>
<dbReference type="SUPFAM" id="SSF52540">
    <property type="entry name" value="P-loop containing nucleoside triphosphate hydrolases"/>
    <property type="match status" value="2"/>
</dbReference>
<dbReference type="EMBL" id="AZBU02000007">
    <property type="protein sequence ID" value="TKR69282.1"/>
    <property type="molecule type" value="Genomic_DNA"/>
</dbReference>
<dbReference type="GO" id="GO:0006310">
    <property type="term" value="P:DNA recombination"/>
    <property type="evidence" value="ECO:0007669"/>
    <property type="project" value="UniProtKB-KW"/>
</dbReference>
<comment type="catalytic activity">
    <reaction evidence="1">
        <text>ATP + H2O = ADP + phosphate + H(+)</text>
        <dbReference type="Rhea" id="RHEA:13065"/>
        <dbReference type="ChEBI" id="CHEBI:15377"/>
        <dbReference type="ChEBI" id="CHEBI:15378"/>
        <dbReference type="ChEBI" id="CHEBI:30616"/>
        <dbReference type="ChEBI" id="CHEBI:43474"/>
        <dbReference type="ChEBI" id="CHEBI:456216"/>
        <dbReference type="EC" id="5.6.2.3"/>
    </reaction>
</comment>